<comment type="PTM">
    <text evidence="9">Sulfation is important for activity and for the binding to a putative membrane receptor.</text>
</comment>
<evidence type="ECO:0000256" key="3">
    <source>
        <dbReference type="ARBA" id="ARBA00022473"/>
    </source>
</evidence>
<dbReference type="EMBL" id="CM018038">
    <property type="protein sequence ID" value="KAA8537871.1"/>
    <property type="molecule type" value="Genomic_DNA"/>
</dbReference>
<keyword evidence="3 9" id="KW-0217">Developmental protein</keyword>
<evidence type="ECO:0000256" key="9">
    <source>
        <dbReference type="RuleBase" id="RU368031"/>
    </source>
</evidence>
<keyword evidence="11" id="KW-1185">Reference proteome</keyword>
<keyword evidence="8 9" id="KW-0339">Growth factor</keyword>
<dbReference type="OrthoDB" id="1858282at2759"/>
<feature type="signal peptide" evidence="9">
    <location>
        <begin position="1"/>
        <end position="21"/>
    </location>
</feature>
<evidence type="ECO:0000313" key="10">
    <source>
        <dbReference type="EMBL" id="KAA8537871.1"/>
    </source>
</evidence>
<evidence type="ECO:0000256" key="2">
    <source>
        <dbReference type="ARBA" id="ARBA00010781"/>
    </source>
</evidence>
<name>A0A5J5B9J1_9ASTE</name>
<evidence type="ECO:0000256" key="7">
    <source>
        <dbReference type="ARBA" id="ARBA00022782"/>
    </source>
</evidence>
<accession>A0A5J5B9J1</accession>
<evidence type="ECO:0000256" key="8">
    <source>
        <dbReference type="ARBA" id="ARBA00023030"/>
    </source>
</evidence>
<dbReference type="Proteomes" id="UP000325577">
    <property type="component" value="Linkage Group LG15"/>
</dbReference>
<dbReference type="InterPro" id="IPR009438">
    <property type="entry name" value="Phytosulfokine"/>
</dbReference>
<dbReference type="GO" id="GO:0005576">
    <property type="term" value="C:extracellular region"/>
    <property type="evidence" value="ECO:0007669"/>
    <property type="project" value="UniProtKB-SubCell"/>
</dbReference>
<dbReference type="PANTHER" id="PTHR33285">
    <property type="entry name" value="PHYTOSULFOKINES 3"/>
    <property type="match status" value="1"/>
</dbReference>
<dbReference type="GO" id="GO:0008083">
    <property type="term" value="F:growth factor activity"/>
    <property type="evidence" value="ECO:0007669"/>
    <property type="project" value="UniProtKB-UniRule"/>
</dbReference>
<dbReference type="PANTHER" id="PTHR33285:SF55">
    <property type="entry name" value="PHYTOSULFOKINES 3"/>
    <property type="match status" value="1"/>
</dbReference>
<dbReference type="GO" id="GO:0030154">
    <property type="term" value="P:cell differentiation"/>
    <property type="evidence" value="ECO:0007669"/>
    <property type="project" value="UniProtKB-UniRule"/>
</dbReference>
<reference evidence="10 11" key="1">
    <citation type="submission" date="2019-09" db="EMBL/GenBank/DDBJ databases">
        <title>A chromosome-level genome assembly of the Chinese tupelo Nyssa sinensis.</title>
        <authorList>
            <person name="Yang X."/>
            <person name="Kang M."/>
            <person name="Yang Y."/>
            <person name="Xiong H."/>
            <person name="Wang M."/>
            <person name="Zhang Z."/>
            <person name="Wang Z."/>
            <person name="Wu H."/>
            <person name="Ma T."/>
            <person name="Liu J."/>
            <person name="Xi Z."/>
        </authorList>
    </citation>
    <scope>NUCLEOTIDE SEQUENCE [LARGE SCALE GENOMIC DNA]</scope>
    <source>
        <strain evidence="10">J267</strain>
        <tissue evidence="10">Leaf</tissue>
    </source>
</reference>
<feature type="chain" id="PRO_5031599915" description="Phytosulfokine" evidence="9">
    <location>
        <begin position="22"/>
        <end position="76"/>
    </location>
</feature>
<evidence type="ECO:0000256" key="1">
    <source>
        <dbReference type="ARBA" id="ARBA00004613"/>
    </source>
</evidence>
<evidence type="ECO:0000313" key="11">
    <source>
        <dbReference type="Proteomes" id="UP000325577"/>
    </source>
</evidence>
<comment type="similarity">
    <text evidence="2 9">Belongs to the phytosulfokine family.</text>
</comment>
<comment type="function">
    <text evidence="9">Promotes plant cell differentiation, organogenesis and somatic embryogenesis as well as cell proliferation.</text>
</comment>
<keyword evidence="7 9" id="KW-0221">Differentiation</keyword>
<proteinExistence type="inferred from homology"/>
<dbReference type="GO" id="GO:0008283">
    <property type="term" value="P:cell population proliferation"/>
    <property type="evidence" value="ECO:0007669"/>
    <property type="project" value="UniProtKB-UniRule"/>
</dbReference>
<keyword evidence="6 9" id="KW-0732">Signal</keyword>
<dbReference type="AlphaFoldDB" id="A0A5J5B9J1"/>
<comment type="PTM">
    <text evidence="9">PSK-alpha is produced by endopeptidase digestion. PSK-beta is produced from PSK-alpha by exopeptidase digestion.</text>
</comment>
<evidence type="ECO:0000256" key="5">
    <source>
        <dbReference type="ARBA" id="ARBA00022641"/>
    </source>
</evidence>
<evidence type="ECO:0000256" key="6">
    <source>
        <dbReference type="ARBA" id="ARBA00022729"/>
    </source>
</evidence>
<keyword evidence="4 9" id="KW-0964">Secreted</keyword>
<organism evidence="10 11">
    <name type="scientific">Nyssa sinensis</name>
    <dbReference type="NCBI Taxonomy" id="561372"/>
    <lineage>
        <taxon>Eukaryota</taxon>
        <taxon>Viridiplantae</taxon>
        <taxon>Streptophyta</taxon>
        <taxon>Embryophyta</taxon>
        <taxon>Tracheophyta</taxon>
        <taxon>Spermatophyta</taxon>
        <taxon>Magnoliopsida</taxon>
        <taxon>eudicotyledons</taxon>
        <taxon>Gunneridae</taxon>
        <taxon>Pentapetalae</taxon>
        <taxon>asterids</taxon>
        <taxon>Cornales</taxon>
        <taxon>Nyssaceae</taxon>
        <taxon>Nyssa</taxon>
    </lineage>
</organism>
<gene>
    <name evidence="10" type="ORF">F0562_027549</name>
</gene>
<sequence>MSKASTLFMVALLLLFMLTCAARPGRSLVKIQSLDAEAENIGVDEASCEGVDKEECLMRRTLVAHVDYIYTQKHKP</sequence>
<comment type="subcellular location">
    <subcellularLocation>
        <location evidence="1 9">Secreted</location>
    </subcellularLocation>
</comment>
<protein>
    <recommendedName>
        <fullName evidence="9">Phytosulfokine</fullName>
    </recommendedName>
    <component>
        <recommendedName>
            <fullName evidence="9">Phytosulfokine-alpha</fullName>
            <shortName evidence="9">PSK-alpha</shortName>
            <shortName evidence="9">Phytosulfokine-a</shortName>
        </recommendedName>
    </component>
    <component>
        <recommendedName>
            <fullName evidence="9">Phytosulfokine-beta</fullName>
            <shortName evidence="9">PSK-beta</shortName>
            <shortName evidence="9">Phytosulfokine-b</shortName>
        </recommendedName>
    </component>
</protein>
<keyword evidence="5 9" id="KW-0765">Sulfation</keyword>
<dbReference type="Pfam" id="PF06404">
    <property type="entry name" value="PSK"/>
    <property type="match status" value="1"/>
</dbReference>
<evidence type="ECO:0000256" key="4">
    <source>
        <dbReference type="ARBA" id="ARBA00022525"/>
    </source>
</evidence>